<proteinExistence type="predicted"/>
<keyword evidence="3" id="KW-1185">Reference proteome</keyword>
<evidence type="ECO:0000313" key="3">
    <source>
        <dbReference type="Proteomes" id="UP000256970"/>
    </source>
</evidence>
<evidence type="ECO:0000313" key="2">
    <source>
        <dbReference type="EMBL" id="SZX69766.1"/>
    </source>
</evidence>
<accession>A0A383VZD1</accession>
<dbReference type="EMBL" id="FNXT01000952">
    <property type="protein sequence ID" value="SZX69766.1"/>
    <property type="molecule type" value="Genomic_DNA"/>
</dbReference>
<feature type="region of interest" description="Disordered" evidence="1">
    <location>
        <begin position="249"/>
        <end position="278"/>
    </location>
</feature>
<dbReference type="AlphaFoldDB" id="A0A383VZD1"/>
<organism evidence="2 3">
    <name type="scientific">Tetradesmus obliquus</name>
    <name type="common">Green alga</name>
    <name type="synonym">Acutodesmus obliquus</name>
    <dbReference type="NCBI Taxonomy" id="3088"/>
    <lineage>
        <taxon>Eukaryota</taxon>
        <taxon>Viridiplantae</taxon>
        <taxon>Chlorophyta</taxon>
        <taxon>core chlorophytes</taxon>
        <taxon>Chlorophyceae</taxon>
        <taxon>CS clade</taxon>
        <taxon>Sphaeropleales</taxon>
        <taxon>Scenedesmaceae</taxon>
        <taxon>Tetradesmus</taxon>
    </lineage>
</organism>
<dbReference type="Proteomes" id="UP000256970">
    <property type="component" value="Unassembled WGS sequence"/>
</dbReference>
<sequence length="381" mass="40741">MSSGKGYDQVMQQIEAATATRAVLIGKGASCTTTYMCSSYAPGQLAEVDLQDVAQAIQGGKVAEEYETDFDESTSVLTLHVSFLVHKKIKAAASSAADTTKEKGIESMIHNLAAAFMAQHPDGRFVTPQEGNYWGLAEAACINAIMKAHPSQPRSYITHKFTRYVKDQARNFSMGSEVQRQKRKQEAATWHTLYAEHAEKNTTPAGVKFQDMTLARKANKIKTAAAAVVAEDVIHVSADEGNDIDAAAAGAAGSKKRTHDDNSQQGKVPGKKQKHNESGDDLIDAYISRVSTGGQLKDKKLKGREAPSMPEHMQLLARPAVAARKLNQQQAGQAAAAAAKSAAARARDGARKDARHLAAAAGLRTSSRPTAGYSKKHPEGT</sequence>
<name>A0A383VZD1_TETOB</name>
<gene>
    <name evidence="2" type="ORF">BQ4739_LOCUS10043</name>
</gene>
<feature type="compositionally biased region" description="Basic and acidic residues" evidence="1">
    <location>
        <begin position="346"/>
        <end position="356"/>
    </location>
</feature>
<feature type="region of interest" description="Disordered" evidence="1">
    <location>
        <begin position="346"/>
        <end position="381"/>
    </location>
</feature>
<evidence type="ECO:0000256" key="1">
    <source>
        <dbReference type="SAM" id="MobiDB-lite"/>
    </source>
</evidence>
<protein>
    <submittedName>
        <fullName evidence="2">Uncharacterized protein</fullName>
    </submittedName>
</protein>
<reference evidence="2 3" key="1">
    <citation type="submission" date="2016-10" db="EMBL/GenBank/DDBJ databases">
        <authorList>
            <person name="Cai Z."/>
        </authorList>
    </citation>
    <scope>NUCLEOTIDE SEQUENCE [LARGE SCALE GENOMIC DNA]</scope>
</reference>